<feature type="active site" description="Proton donor" evidence="4">
    <location>
        <position position="367"/>
    </location>
</feature>
<dbReference type="Pfam" id="PF06441">
    <property type="entry name" value="EHN"/>
    <property type="match status" value="1"/>
</dbReference>
<evidence type="ECO:0000256" key="2">
    <source>
        <dbReference type="ARBA" id="ARBA00022797"/>
    </source>
</evidence>
<evidence type="ECO:0000256" key="1">
    <source>
        <dbReference type="ARBA" id="ARBA00010088"/>
    </source>
</evidence>
<dbReference type="GO" id="GO:0004301">
    <property type="term" value="F:epoxide hydrolase activity"/>
    <property type="evidence" value="ECO:0007669"/>
    <property type="project" value="TreeGrafter"/>
</dbReference>
<accession>A0A8S0XGH0</accession>
<dbReference type="Gene3D" id="3.40.50.1820">
    <property type="entry name" value="alpha/beta hydrolase"/>
    <property type="match status" value="1"/>
</dbReference>
<feature type="active site" description="Proton acceptor" evidence="4">
    <location>
        <position position="425"/>
    </location>
</feature>
<feature type="active site" description="Nucleophile" evidence="4">
    <location>
        <position position="235"/>
    </location>
</feature>
<reference evidence="6 7" key="1">
    <citation type="submission" date="2020-01" db="EMBL/GenBank/DDBJ databases">
        <authorList>
            <person name="Gupta K D."/>
        </authorList>
    </citation>
    <scope>NUCLEOTIDE SEQUENCE [LARGE SCALE GENOMIC DNA]</scope>
</reference>
<evidence type="ECO:0000313" key="7">
    <source>
        <dbReference type="Proteomes" id="UP000467700"/>
    </source>
</evidence>
<protein>
    <recommendedName>
        <fullName evidence="5">Epoxide hydrolase N-terminal domain-containing protein</fullName>
    </recommendedName>
</protein>
<dbReference type="SUPFAM" id="SSF53474">
    <property type="entry name" value="alpha/beta-Hydrolases"/>
    <property type="match status" value="1"/>
</dbReference>
<dbReference type="PIRSF" id="PIRSF001112">
    <property type="entry name" value="Epoxide_hydrolase"/>
    <property type="match status" value="1"/>
</dbReference>
<dbReference type="InterPro" id="IPR010497">
    <property type="entry name" value="Epoxide_hydro_N"/>
</dbReference>
<keyword evidence="7" id="KW-1185">Reference proteome</keyword>
<evidence type="ECO:0000259" key="5">
    <source>
        <dbReference type="Pfam" id="PF06441"/>
    </source>
</evidence>
<gene>
    <name evidence="6" type="ORF">AAE3_LOCUS4031</name>
</gene>
<dbReference type="PRINTS" id="PR00412">
    <property type="entry name" value="EPOXHYDRLASE"/>
</dbReference>
<dbReference type="Proteomes" id="UP000467700">
    <property type="component" value="Unassembled WGS sequence"/>
</dbReference>
<dbReference type="OrthoDB" id="7130006at2759"/>
<evidence type="ECO:0000256" key="4">
    <source>
        <dbReference type="PIRSR" id="PIRSR001112-1"/>
    </source>
</evidence>
<dbReference type="GO" id="GO:0097176">
    <property type="term" value="P:epoxide metabolic process"/>
    <property type="evidence" value="ECO:0007669"/>
    <property type="project" value="TreeGrafter"/>
</dbReference>
<evidence type="ECO:0000256" key="3">
    <source>
        <dbReference type="ARBA" id="ARBA00022801"/>
    </source>
</evidence>
<dbReference type="InterPro" id="IPR029058">
    <property type="entry name" value="AB_hydrolase_fold"/>
</dbReference>
<feature type="domain" description="Epoxide hydrolase N-terminal" evidence="5">
    <location>
        <begin position="57"/>
        <end position="170"/>
    </location>
</feature>
<proteinExistence type="inferred from homology"/>
<name>A0A8S0XGH0_CYCAE</name>
<organism evidence="6 7">
    <name type="scientific">Cyclocybe aegerita</name>
    <name type="common">Black poplar mushroom</name>
    <name type="synonym">Agrocybe aegerita</name>
    <dbReference type="NCBI Taxonomy" id="1973307"/>
    <lineage>
        <taxon>Eukaryota</taxon>
        <taxon>Fungi</taxon>
        <taxon>Dikarya</taxon>
        <taxon>Basidiomycota</taxon>
        <taxon>Agaricomycotina</taxon>
        <taxon>Agaricomycetes</taxon>
        <taxon>Agaricomycetidae</taxon>
        <taxon>Agaricales</taxon>
        <taxon>Agaricineae</taxon>
        <taxon>Bolbitiaceae</taxon>
        <taxon>Cyclocybe</taxon>
    </lineage>
</organism>
<dbReference type="AlphaFoldDB" id="A0A8S0XGH0"/>
<keyword evidence="3" id="KW-0378">Hydrolase</keyword>
<comment type="caution">
    <text evidence="6">The sequence shown here is derived from an EMBL/GenBank/DDBJ whole genome shotgun (WGS) entry which is preliminary data.</text>
</comment>
<sequence length="460" mass="52304">MALQLREDSQDPVLGISNHLGCYPTPRLSCALYIVHSFLYGLWTFSNLLPPPKMAQPQPFKIDVSQETLDWINQRVQTARIIPDVDQPKGKEWADGTPTSTMNGLVDYWKNTYDWRKVEARLNSTFKMFTVDIPQGDEVINLHFVHHRSERPGAIPLLFAHGWPGNFTEVGSLLSMTAPQDPTQQAFHIVAPTIPGFVFSSSPKAPGFGVPRIASVYHQLMLKLGYTRYMGQGGDWGSMILRSVALQHPDSCIAIHLNMLTTLPPSPTKNPLTLLWLILRWFTPDEKMRLSRMQWWMQKESGYSKIQGTKPQTISYCLMDSPIGMLAWLREKFDSLCQPGYVWDKELMITWTILYLLSGSSWNARIYKEAIPALKEQVLEKSVPAKVAFGASCFPYDVFYVPIWWAKATLAENIVFWREHPEGGHFPSVECPDSLKNDIWEFVGSLPEGTRRVLKSGTKL</sequence>
<dbReference type="PANTHER" id="PTHR21661:SF35">
    <property type="entry name" value="EPOXIDE HYDROLASE"/>
    <property type="match status" value="1"/>
</dbReference>
<dbReference type="InterPro" id="IPR000639">
    <property type="entry name" value="Epox_hydrolase-like"/>
</dbReference>
<dbReference type="EMBL" id="CACVBS010000034">
    <property type="protein sequence ID" value="CAA7261689.1"/>
    <property type="molecule type" value="Genomic_DNA"/>
</dbReference>
<dbReference type="PANTHER" id="PTHR21661">
    <property type="entry name" value="EPOXIDE HYDROLASE 1-RELATED"/>
    <property type="match status" value="1"/>
</dbReference>
<evidence type="ECO:0000313" key="6">
    <source>
        <dbReference type="EMBL" id="CAA7261689.1"/>
    </source>
</evidence>
<keyword evidence="2" id="KW-0058">Aromatic hydrocarbons catabolism</keyword>
<comment type="similarity">
    <text evidence="1">Belongs to the peptidase S33 family.</text>
</comment>
<dbReference type="InterPro" id="IPR016292">
    <property type="entry name" value="Epoxide_hydrolase"/>
</dbReference>